<evidence type="ECO:0000256" key="2">
    <source>
        <dbReference type="ARBA" id="ARBA00022692"/>
    </source>
</evidence>
<feature type="transmembrane region" description="Helical" evidence="5">
    <location>
        <begin position="229"/>
        <end position="250"/>
    </location>
</feature>
<feature type="transmembrane region" description="Helical" evidence="5">
    <location>
        <begin position="38"/>
        <end position="61"/>
    </location>
</feature>
<dbReference type="PANTHER" id="PTHR10361:SF24">
    <property type="entry name" value="P3 PROTEIN"/>
    <property type="match status" value="1"/>
</dbReference>
<gene>
    <name evidence="6" type="ORF">GCM10009775_05030</name>
</gene>
<dbReference type="InterPro" id="IPR004710">
    <property type="entry name" value="Bilac:Na_transpt"/>
</dbReference>
<dbReference type="EMBL" id="BAAAOF010000002">
    <property type="protein sequence ID" value="GAA1915533.1"/>
    <property type="molecule type" value="Genomic_DNA"/>
</dbReference>
<evidence type="ECO:0000256" key="4">
    <source>
        <dbReference type="ARBA" id="ARBA00023136"/>
    </source>
</evidence>
<feature type="transmembrane region" description="Helical" evidence="5">
    <location>
        <begin position="67"/>
        <end position="86"/>
    </location>
</feature>
<dbReference type="PANTHER" id="PTHR10361">
    <property type="entry name" value="SODIUM-BILE ACID COTRANSPORTER"/>
    <property type="match status" value="1"/>
</dbReference>
<protein>
    <submittedName>
        <fullName evidence="6">Bile acid:sodium symporter family protein</fullName>
    </submittedName>
</protein>
<evidence type="ECO:0000256" key="3">
    <source>
        <dbReference type="ARBA" id="ARBA00022989"/>
    </source>
</evidence>
<evidence type="ECO:0000256" key="1">
    <source>
        <dbReference type="ARBA" id="ARBA00004141"/>
    </source>
</evidence>
<dbReference type="InterPro" id="IPR002657">
    <property type="entry name" value="BilAc:Na_symport/Acr3"/>
</dbReference>
<evidence type="ECO:0000313" key="7">
    <source>
        <dbReference type="Proteomes" id="UP001501343"/>
    </source>
</evidence>
<keyword evidence="2 5" id="KW-0812">Transmembrane</keyword>
<evidence type="ECO:0000256" key="5">
    <source>
        <dbReference type="SAM" id="Phobius"/>
    </source>
</evidence>
<feature type="transmembrane region" description="Helical" evidence="5">
    <location>
        <begin position="196"/>
        <end position="217"/>
    </location>
</feature>
<comment type="caution">
    <text evidence="6">The sequence shown here is derived from an EMBL/GenBank/DDBJ whole genome shotgun (WGS) entry which is preliminary data.</text>
</comment>
<feature type="transmembrane region" description="Helical" evidence="5">
    <location>
        <begin position="256"/>
        <end position="278"/>
    </location>
</feature>
<organism evidence="6 7">
    <name type="scientific">Microbacterium aoyamense</name>
    <dbReference type="NCBI Taxonomy" id="344166"/>
    <lineage>
        <taxon>Bacteria</taxon>
        <taxon>Bacillati</taxon>
        <taxon>Actinomycetota</taxon>
        <taxon>Actinomycetes</taxon>
        <taxon>Micrococcales</taxon>
        <taxon>Microbacteriaceae</taxon>
        <taxon>Microbacterium</taxon>
    </lineage>
</organism>
<feature type="transmembrane region" description="Helical" evidence="5">
    <location>
        <begin position="98"/>
        <end position="120"/>
    </location>
</feature>
<keyword evidence="7" id="KW-1185">Reference proteome</keyword>
<feature type="transmembrane region" description="Helical" evidence="5">
    <location>
        <begin position="140"/>
        <end position="158"/>
    </location>
</feature>
<dbReference type="Pfam" id="PF01758">
    <property type="entry name" value="SBF"/>
    <property type="match status" value="1"/>
</dbReference>
<dbReference type="Proteomes" id="UP001501343">
    <property type="component" value="Unassembled WGS sequence"/>
</dbReference>
<evidence type="ECO:0000313" key="6">
    <source>
        <dbReference type="EMBL" id="GAA1915533.1"/>
    </source>
</evidence>
<dbReference type="InterPro" id="IPR038770">
    <property type="entry name" value="Na+/solute_symporter_sf"/>
</dbReference>
<name>A0ABN2P9F5_9MICO</name>
<accession>A0ABN2P9F5</accession>
<dbReference type="Gene3D" id="1.20.1530.20">
    <property type="match status" value="1"/>
</dbReference>
<dbReference type="RefSeq" id="WP_248145072.1">
    <property type="nucleotide sequence ID" value="NZ_BAAAOF010000002.1"/>
</dbReference>
<sequence length="301" mass="32043">MSALTTIGLPVALGIIMFGLGLSLTLGDFARVLKQPKAVIIALLCQLILLPAICFGLVIAFQLPPVLAVGMMMLAASPGGTTANLYSHLFRGDIALNISLTAVNSVIAVITLPLITNFAIWYFEPFDDQLGMQWSKAAEVFAIVLLPVALGMVVRRFWPKFAAAMDKPVRIASVIILVVVIAGAVASNWALLVENFARLSIITIVFCLISLAVGYVVPRWLKVGKRQAIASSFEIGIHNATLAIVIAQTVLGSVELSLPAAVYGVLMFFIAFGFGFLIRERKGTDAGGDATREDEAEPASA</sequence>
<feature type="transmembrane region" description="Helical" evidence="5">
    <location>
        <begin position="6"/>
        <end position="26"/>
    </location>
</feature>
<proteinExistence type="predicted"/>
<comment type="subcellular location">
    <subcellularLocation>
        <location evidence="1">Membrane</location>
        <topology evidence="1">Multi-pass membrane protein</topology>
    </subcellularLocation>
</comment>
<keyword evidence="3 5" id="KW-1133">Transmembrane helix</keyword>
<keyword evidence="4 5" id="KW-0472">Membrane</keyword>
<reference evidence="6 7" key="1">
    <citation type="journal article" date="2019" name="Int. J. Syst. Evol. Microbiol.">
        <title>The Global Catalogue of Microorganisms (GCM) 10K type strain sequencing project: providing services to taxonomists for standard genome sequencing and annotation.</title>
        <authorList>
            <consortium name="The Broad Institute Genomics Platform"/>
            <consortium name="The Broad Institute Genome Sequencing Center for Infectious Disease"/>
            <person name="Wu L."/>
            <person name="Ma J."/>
        </authorList>
    </citation>
    <scope>NUCLEOTIDE SEQUENCE [LARGE SCALE GENOMIC DNA]</scope>
    <source>
        <strain evidence="6 7">JCM 14900</strain>
    </source>
</reference>
<feature type="transmembrane region" description="Helical" evidence="5">
    <location>
        <begin position="170"/>
        <end position="190"/>
    </location>
</feature>